<organism evidence="12 13">
    <name type="scientific">Trichinella pseudospiralis</name>
    <name type="common">Parasitic roundworm</name>
    <dbReference type="NCBI Taxonomy" id="6337"/>
    <lineage>
        <taxon>Eukaryota</taxon>
        <taxon>Metazoa</taxon>
        <taxon>Ecdysozoa</taxon>
        <taxon>Nematoda</taxon>
        <taxon>Enoplea</taxon>
        <taxon>Dorylaimia</taxon>
        <taxon>Trichinellida</taxon>
        <taxon>Trichinellidae</taxon>
        <taxon>Trichinella</taxon>
    </lineage>
</organism>
<keyword evidence="7" id="KW-0325">Glycoprotein</keyword>
<keyword evidence="4 9" id="KW-1133">Transmembrane helix</keyword>
<keyword evidence="2 9" id="KW-0812">Transmembrane</keyword>
<evidence type="ECO:0000313" key="12">
    <source>
        <dbReference type="EMBL" id="KRY69265.1"/>
    </source>
</evidence>
<dbReference type="AlphaFoldDB" id="A0A0V1E6U9"/>
<feature type="compositionally biased region" description="Low complexity" evidence="8">
    <location>
        <begin position="823"/>
        <end position="840"/>
    </location>
</feature>
<dbReference type="GO" id="GO:0016020">
    <property type="term" value="C:membrane"/>
    <property type="evidence" value="ECO:0007669"/>
    <property type="project" value="UniProtKB-SubCell"/>
</dbReference>
<dbReference type="Pfam" id="PF23608">
    <property type="entry name" value="Ig_ILCR1"/>
    <property type="match status" value="1"/>
</dbReference>
<dbReference type="PANTHER" id="PTHR15583">
    <property type="entry name" value="INTERLEUKIN-17 RECEPTOR"/>
    <property type="match status" value="1"/>
</dbReference>
<evidence type="ECO:0000256" key="7">
    <source>
        <dbReference type="ARBA" id="ARBA00023180"/>
    </source>
</evidence>
<evidence type="ECO:0000256" key="6">
    <source>
        <dbReference type="ARBA" id="ARBA00023170"/>
    </source>
</evidence>
<dbReference type="GO" id="GO:0030368">
    <property type="term" value="F:interleukin-17 receptor activity"/>
    <property type="evidence" value="ECO:0007669"/>
    <property type="project" value="InterPro"/>
</dbReference>
<feature type="domain" description="SEFIR" evidence="11">
    <location>
        <begin position="479"/>
        <end position="644"/>
    </location>
</feature>
<evidence type="ECO:0000256" key="4">
    <source>
        <dbReference type="ARBA" id="ARBA00022989"/>
    </source>
</evidence>
<feature type="compositionally biased region" description="Polar residues" evidence="8">
    <location>
        <begin position="698"/>
        <end position="715"/>
    </location>
</feature>
<feature type="region of interest" description="Disordered" evidence="8">
    <location>
        <begin position="800"/>
        <end position="854"/>
    </location>
</feature>
<sequence>MRIIVAVVCIFWSVCICYSGREILSGCTSQDRLGCLTSSKCDFESEGEVDYPSISPPHDLRIVCHIMVNSEGELPVYQLVTNITWRPPFDVFTYSSSSSGGSSSSSSSSKTLERVRGFGLTIIDEDTGDVHCYTMRVDNSKWTKADQSASIVMWLFLDNLFAFGSRYRVDVETLPKSSSDRLLKAASTATATQLVTMPERPDSGNMLPPAGGRCSPQARLNAYRWVTAFRLVHIKSWHRSIDVQFIAAPPAFCFNAYELRLIQSKRDIVQSGLFQVDKLYKEQFDNATIYYGNYTFYNVQPGEYSIGIIPIDKDENGTCLCPAPGEHCSCSLSVLPDFVMQEVAFPTVDPCEMISSTATECNHKLNGTKQFVIPHVSFSDYFTTNVMLLSVCVAVGMICLLFGVLYIRQRWMKAFKGNLQRYISSNPETTISLLPLATGKAATVTTTTKQLVGEEDFRNNKALVKLGEQHLDSVSGRPVYCILLLYAPDSAAHEQCVRCLASWLQQACSNISLCVDFLCRAEVARSKTDWAQRSVQQADLIVLVQSTGAFMRYQAKVLDDPDIGIVQRKQPSEFDDLFLIQVDLLLNALLCGREFGANERRGRRHRHRRLINLRFSYTGNEWTLPPFASHTCYELPNHFQFFLHTLTDHGIQVLPGSIEPLRKAILDASEFINVNRDWFLSLHCRLLTTNRQTVDNDNNNTRWNSIGNSGDSSSCKHPVEEDDAALEQPHQNFAMHDDDDDELKKQFTHLQRKKVERKLEKDDQFKQIIRQLVVVEHAYCSDVGVAAGAGTTTLDRCLEQEKQNNPTVSVDDGFGDDSGEQRSSSSSSSSISHLQHLTSSRYSPPPPPAAVAVP</sequence>
<evidence type="ECO:0000256" key="10">
    <source>
        <dbReference type="SAM" id="SignalP"/>
    </source>
</evidence>
<feature type="region of interest" description="Disordered" evidence="8">
    <location>
        <begin position="698"/>
        <end position="721"/>
    </location>
</feature>
<feature type="transmembrane region" description="Helical" evidence="9">
    <location>
        <begin position="386"/>
        <end position="407"/>
    </location>
</feature>
<evidence type="ECO:0000256" key="8">
    <source>
        <dbReference type="SAM" id="MobiDB-lite"/>
    </source>
</evidence>
<name>A0A0V1E6U9_TRIPS</name>
<keyword evidence="5 9" id="KW-0472">Membrane</keyword>
<proteinExistence type="predicted"/>
<evidence type="ECO:0000256" key="9">
    <source>
        <dbReference type="SAM" id="Phobius"/>
    </source>
</evidence>
<protein>
    <recommendedName>
        <fullName evidence="11">SEFIR domain-containing protein</fullName>
    </recommendedName>
</protein>
<reference evidence="12 13" key="1">
    <citation type="submission" date="2015-01" db="EMBL/GenBank/DDBJ databases">
        <title>Evolution of Trichinella species and genotypes.</title>
        <authorList>
            <person name="Korhonen P.K."/>
            <person name="Edoardo P."/>
            <person name="Giuseppe L.R."/>
            <person name="Gasser R.B."/>
        </authorList>
    </citation>
    <scope>NUCLEOTIDE SEQUENCE [LARGE SCALE GENOMIC DNA]</scope>
    <source>
        <strain evidence="12">ISS13</strain>
    </source>
</reference>
<comment type="subcellular location">
    <subcellularLocation>
        <location evidence="1">Membrane</location>
        <topology evidence="1">Single-pass type I membrane protein</topology>
    </subcellularLocation>
</comment>
<keyword evidence="6" id="KW-0675">Receptor</keyword>
<dbReference type="InterPro" id="IPR057066">
    <property type="entry name" value="Ig_ILCR1"/>
</dbReference>
<evidence type="ECO:0000256" key="5">
    <source>
        <dbReference type="ARBA" id="ARBA00023136"/>
    </source>
</evidence>
<feature type="signal peptide" evidence="10">
    <location>
        <begin position="1"/>
        <end position="19"/>
    </location>
</feature>
<dbReference type="PANTHER" id="PTHR15583:SF20">
    <property type="entry name" value="INTERLEUKIN CYTOKINE RECEPTOR-RELATED PROTEIN 1"/>
    <property type="match status" value="1"/>
</dbReference>
<dbReference type="InterPro" id="IPR013568">
    <property type="entry name" value="SEFIR_dom"/>
</dbReference>
<dbReference type="Pfam" id="PF25519">
    <property type="entry name" value="ILCR1_N"/>
    <property type="match status" value="1"/>
</dbReference>
<dbReference type="Pfam" id="PF08357">
    <property type="entry name" value="SEFIR"/>
    <property type="match status" value="1"/>
</dbReference>
<dbReference type="PROSITE" id="PS51534">
    <property type="entry name" value="SEFIR"/>
    <property type="match status" value="1"/>
</dbReference>
<accession>A0A0V1E6U9</accession>
<evidence type="ECO:0000256" key="3">
    <source>
        <dbReference type="ARBA" id="ARBA00022729"/>
    </source>
</evidence>
<gene>
    <name evidence="12" type="ORF">T4A_1481</name>
</gene>
<evidence type="ECO:0000256" key="2">
    <source>
        <dbReference type="ARBA" id="ARBA00022692"/>
    </source>
</evidence>
<comment type="caution">
    <text evidence="12">The sequence shown here is derived from an EMBL/GenBank/DDBJ whole genome shotgun (WGS) entry which is preliminary data.</text>
</comment>
<dbReference type="EMBL" id="JYDR01000094">
    <property type="protein sequence ID" value="KRY69265.1"/>
    <property type="molecule type" value="Genomic_DNA"/>
</dbReference>
<evidence type="ECO:0000313" key="13">
    <source>
        <dbReference type="Proteomes" id="UP000054632"/>
    </source>
</evidence>
<keyword evidence="3 10" id="KW-0732">Signal</keyword>
<evidence type="ECO:0000259" key="11">
    <source>
        <dbReference type="PROSITE" id="PS51534"/>
    </source>
</evidence>
<feature type="compositionally biased region" description="Pro residues" evidence="8">
    <location>
        <begin position="843"/>
        <end position="854"/>
    </location>
</feature>
<evidence type="ECO:0000256" key="1">
    <source>
        <dbReference type="ARBA" id="ARBA00004479"/>
    </source>
</evidence>
<dbReference type="Proteomes" id="UP000054632">
    <property type="component" value="Unassembled WGS sequence"/>
</dbReference>
<feature type="chain" id="PRO_5006877106" description="SEFIR domain-containing protein" evidence="10">
    <location>
        <begin position="20"/>
        <end position="854"/>
    </location>
</feature>
<dbReference type="InterPro" id="IPR039465">
    <property type="entry name" value="IL-17_rcpt-like"/>
</dbReference>
<dbReference type="Gene3D" id="3.40.50.11530">
    <property type="match status" value="1"/>
</dbReference>